<dbReference type="InterPro" id="IPR000835">
    <property type="entry name" value="HTH_MarR-typ"/>
</dbReference>
<feature type="domain" description="HTH marR-type" evidence="1">
    <location>
        <begin position="1"/>
        <end position="102"/>
    </location>
</feature>
<dbReference type="GO" id="GO:0006950">
    <property type="term" value="P:response to stress"/>
    <property type="evidence" value="ECO:0007669"/>
    <property type="project" value="TreeGrafter"/>
</dbReference>
<dbReference type="SUPFAM" id="SSF46785">
    <property type="entry name" value="Winged helix' DNA-binding domain"/>
    <property type="match status" value="1"/>
</dbReference>
<sequence>MLCNLHSEPSRSLSISALTRTLLYSSGSASNLVTSMVKSNLVEREPSQTDGRVTIIRPTEAGAVTFDAATTLVLDTVREEFAGEPAESELPAVAAFLSRVRSKDPNLRRPPYDLPFDL</sequence>
<dbReference type="AlphaFoldDB" id="A0A4T2C4Q9"/>
<dbReference type="PROSITE" id="PS50995">
    <property type="entry name" value="HTH_MARR_2"/>
    <property type="match status" value="1"/>
</dbReference>
<evidence type="ECO:0000313" key="3">
    <source>
        <dbReference type="Proteomes" id="UP000306192"/>
    </source>
</evidence>
<protein>
    <submittedName>
        <fullName evidence="2">MarR family transcriptional regulator</fullName>
    </submittedName>
</protein>
<dbReference type="EMBL" id="QYRT01000008">
    <property type="protein sequence ID" value="TIH38689.1"/>
    <property type="molecule type" value="Genomic_DNA"/>
</dbReference>
<dbReference type="InterPro" id="IPR039422">
    <property type="entry name" value="MarR/SlyA-like"/>
</dbReference>
<name>A0A4T2C4Q9_9MICO</name>
<dbReference type="Proteomes" id="UP000306192">
    <property type="component" value="Unassembled WGS sequence"/>
</dbReference>
<dbReference type="Pfam" id="PF12802">
    <property type="entry name" value="MarR_2"/>
    <property type="match status" value="1"/>
</dbReference>
<gene>
    <name evidence="2" type="ORF">D4765_06240</name>
</gene>
<dbReference type="PANTHER" id="PTHR33164">
    <property type="entry name" value="TRANSCRIPTIONAL REGULATOR, MARR FAMILY"/>
    <property type="match status" value="1"/>
</dbReference>
<keyword evidence="3" id="KW-1185">Reference proteome</keyword>
<evidence type="ECO:0000259" key="1">
    <source>
        <dbReference type="PROSITE" id="PS50995"/>
    </source>
</evidence>
<dbReference type="OrthoDB" id="5295456at2"/>
<dbReference type="InterPro" id="IPR036388">
    <property type="entry name" value="WH-like_DNA-bd_sf"/>
</dbReference>
<evidence type="ECO:0000313" key="2">
    <source>
        <dbReference type="EMBL" id="TIH38689.1"/>
    </source>
</evidence>
<dbReference type="GO" id="GO:0003700">
    <property type="term" value="F:DNA-binding transcription factor activity"/>
    <property type="evidence" value="ECO:0007669"/>
    <property type="project" value="InterPro"/>
</dbReference>
<proteinExistence type="predicted"/>
<comment type="caution">
    <text evidence="2">The sequence shown here is derived from an EMBL/GenBank/DDBJ whole genome shotgun (WGS) entry which is preliminary data.</text>
</comment>
<accession>A0A4T2C4Q9</accession>
<dbReference type="PANTHER" id="PTHR33164:SF43">
    <property type="entry name" value="HTH-TYPE TRANSCRIPTIONAL REPRESSOR YETL"/>
    <property type="match status" value="1"/>
</dbReference>
<reference evidence="2 3" key="1">
    <citation type="journal article" date="2019" name="Microorganisms">
        <title>Systematic Affiliation and Genome Analysis of Subtercola vilae DB165(T) with Particular Emphasis on Cold Adaptation of an Isolate from a High-Altitude Cold Volcano Lake.</title>
        <authorList>
            <person name="Villalobos A.S."/>
            <person name="Wiese J."/>
            <person name="Imhoff J.F."/>
            <person name="Dorador C."/>
            <person name="Keller A."/>
            <person name="Hentschel U."/>
        </authorList>
    </citation>
    <scope>NUCLEOTIDE SEQUENCE [LARGE SCALE GENOMIC DNA]</scope>
    <source>
        <strain evidence="2 3">DB165</strain>
    </source>
</reference>
<dbReference type="Gene3D" id="1.10.10.10">
    <property type="entry name" value="Winged helix-like DNA-binding domain superfamily/Winged helix DNA-binding domain"/>
    <property type="match status" value="1"/>
</dbReference>
<dbReference type="InterPro" id="IPR036390">
    <property type="entry name" value="WH_DNA-bd_sf"/>
</dbReference>
<dbReference type="SMART" id="SM00347">
    <property type="entry name" value="HTH_MARR"/>
    <property type="match status" value="1"/>
</dbReference>
<organism evidence="2 3">
    <name type="scientific">Subtercola vilae</name>
    <dbReference type="NCBI Taxonomy" id="2056433"/>
    <lineage>
        <taxon>Bacteria</taxon>
        <taxon>Bacillati</taxon>
        <taxon>Actinomycetota</taxon>
        <taxon>Actinomycetes</taxon>
        <taxon>Micrococcales</taxon>
        <taxon>Microbacteriaceae</taxon>
        <taxon>Subtercola</taxon>
    </lineage>
</organism>